<sequence length="218" mass="22426">MPSRHRSTARAALLLAPLALAGCGSALSDATALGSDPRPAPYTGTIALTSEPPGARCVLTNTASGNQVAAVTTPATITLPRGTAIIEATCTASGSMPTTASIRPVRDFASNVFHPQPVGTGIAQNAAVVASGATRRYSDTVVHLPPQPFASAAVRDAWFAERAEQTRQAAAPAIARAQRVPGATIDTPETLNRYLQEDLARLDAQKAQATIAPPLASR</sequence>
<dbReference type="RefSeq" id="WP_219764829.1">
    <property type="nucleotide sequence ID" value="NZ_JAHYBZ010000007.1"/>
</dbReference>
<reference evidence="2 3" key="1">
    <citation type="submission" date="2021-07" db="EMBL/GenBank/DDBJ databases">
        <authorList>
            <person name="So Y."/>
        </authorList>
    </citation>
    <scope>NUCLEOTIDE SEQUENCE [LARGE SCALE GENOMIC DNA]</scope>
    <source>
        <strain evidence="2 3">HJA6</strain>
    </source>
</reference>
<accession>A0ABS7AEQ6</accession>
<dbReference type="PROSITE" id="PS51257">
    <property type="entry name" value="PROKAR_LIPOPROTEIN"/>
    <property type="match status" value="1"/>
</dbReference>
<feature type="signal peptide" evidence="1">
    <location>
        <begin position="1"/>
        <end position="21"/>
    </location>
</feature>
<comment type="caution">
    <text evidence="2">The sequence shown here is derived from an EMBL/GenBank/DDBJ whole genome shotgun (WGS) entry which is preliminary data.</text>
</comment>
<gene>
    <name evidence="2" type="ORF">KPL78_20395</name>
</gene>
<organism evidence="2 3">
    <name type="scientific">Roseomonas alba</name>
    <dbReference type="NCBI Taxonomy" id="2846776"/>
    <lineage>
        <taxon>Bacteria</taxon>
        <taxon>Pseudomonadati</taxon>
        <taxon>Pseudomonadota</taxon>
        <taxon>Alphaproteobacteria</taxon>
        <taxon>Acetobacterales</taxon>
        <taxon>Roseomonadaceae</taxon>
        <taxon>Roseomonas</taxon>
    </lineage>
</organism>
<evidence type="ECO:0000256" key="1">
    <source>
        <dbReference type="SAM" id="SignalP"/>
    </source>
</evidence>
<evidence type="ECO:0000313" key="3">
    <source>
        <dbReference type="Proteomes" id="UP001196565"/>
    </source>
</evidence>
<name>A0ABS7AEQ6_9PROT</name>
<dbReference type="EMBL" id="JAHYBZ010000007">
    <property type="protein sequence ID" value="MBW6400232.1"/>
    <property type="molecule type" value="Genomic_DNA"/>
</dbReference>
<evidence type="ECO:0000313" key="2">
    <source>
        <dbReference type="EMBL" id="MBW6400232.1"/>
    </source>
</evidence>
<keyword evidence="3" id="KW-1185">Reference proteome</keyword>
<feature type="chain" id="PRO_5046700871" description="Lipoprotein" evidence="1">
    <location>
        <begin position="22"/>
        <end position="218"/>
    </location>
</feature>
<proteinExistence type="predicted"/>
<protein>
    <recommendedName>
        <fullName evidence="4">Lipoprotein</fullName>
    </recommendedName>
</protein>
<dbReference type="Proteomes" id="UP001196565">
    <property type="component" value="Unassembled WGS sequence"/>
</dbReference>
<evidence type="ECO:0008006" key="4">
    <source>
        <dbReference type="Google" id="ProtNLM"/>
    </source>
</evidence>
<keyword evidence="1" id="KW-0732">Signal</keyword>